<dbReference type="EMBL" id="ABJB011031682">
    <property type="status" value="NOT_ANNOTATED_CDS"/>
    <property type="molecule type" value="Genomic_DNA"/>
</dbReference>
<feature type="compositionally biased region" description="Polar residues" evidence="2">
    <location>
        <begin position="49"/>
        <end position="60"/>
    </location>
</feature>
<dbReference type="InParanoid" id="B7QHX1"/>
<evidence type="ECO:0000256" key="1">
    <source>
        <dbReference type="SAM" id="Coils"/>
    </source>
</evidence>
<name>B7QHX1_IXOSC</name>
<evidence type="ECO:0000256" key="2">
    <source>
        <dbReference type="SAM" id="MobiDB-lite"/>
    </source>
</evidence>
<reference evidence="4" key="2">
    <citation type="submission" date="2020-05" db="UniProtKB">
        <authorList>
            <consortium name="EnsemblMetazoa"/>
        </authorList>
    </citation>
    <scope>IDENTIFICATION</scope>
    <source>
        <strain evidence="4">wikel</strain>
    </source>
</reference>
<feature type="coiled-coil region" evidence="1">
    <location>
        <begin position="62"/>
        <end position="89"/>
    </location>
</feature>
<evidence type="ECO:0007829" key="6">
    <source>
        <dbReference type="PeptideAtlas" id="B7QHX1"/>
    </source>
</evidence>
<proteinExistence type="evidence at protein level"/>
<keyword evidence="5" id="KW-1185">Reference proteome</keyword>
<dbReference type="PaxDb" id="6945-B7QHX1"/>
<organism>
    <name type="scientific">Ixodes scapularis</name>
    <name type="common">Black-legged tick</name>
    <name type="synonym">Deer tick</name>
    <dbReference type="NCBI Taxonomy" id="6945"/>
    <lineage>
        <taxon>Eukaryota</taxon>
        <taxon>Metazoa</taxon>
        <taxon>Ecdysozoa</taxon>
        <taxon>Arthropoda</taxon>
        <taxon>Chelicerata</taxon>
        <taxon>Arachnida</taxon>
        <taxon>Acari</taxon>
        <taxon>Parasitiformes</taxon>
        <taxon>Ixodida</taxon>
        <taxon>Ixodoidea</taxon>
        <taxon>Ixodidae</taxon>
        <taxon>Ixodinae</taxon>
        <taxon>Ixodes</taxon>
    </lineage>
</organism>
<dbReference type="VEuPathDB" id="VectorBase:ISCW014798"/>
<dbReference type="VEuPathDB" id="VectorBase:ISCI014798"/>
<evidence type="ECO:0000313" key="5">
    <source>
        <dbReference type="Proteomes" id="UP000001555"/>
    </source>
</evidence>
<dbReference type="EMBL" id="DS942047">
    <property type="protein sequence ID" value="EEC18443.1"/>
    <property type="molecule type" value="Genomic_DNA"/>
</dbReference>
<protein>
    <submittedName>
        <fullName evidence="3 4">Uncharacterized protein</fullName>
    </submittedName>
</protein>
<dbReference type="EnsemblMetazoa" id="ISCW014798-RA">
    <property type="protein sequence ID" value="ISCW014798-PA"/>
    <property type="gene ID" value="ISCW014798"/>
</dbReference>
<evidence type="ECO:0000313" key="4">
    <source>
        <dbReference type="EnsemblMetazoa" id="ISCW014798-PA"/>
    </source>
</evidence>
<sequence length="134" mass="14398">MFAEKRKRLQRRSQQQLPSPVAEGASLTPSADDVQGDGGGPGHRGASTPALSLSPNSDANALQCRDEQVAQLQQQLEAQEQQITVLQDIRADLLGRLTTVPVSTEQSNVREEGLNPTFATSIPACLPRKFNGHA</sequence>
<dbReference type="AlphaFoldDB" id="B7QHX1"/>
<dbReference type="EMBL" id="ABJB010300290">
    <property type="status" value="NOT_ANNOTATED_CDS"/>
    <property type="molecule type" value="Genomic_DNA"/>
</dbReference>
<feature type="compositionally biased region" description="Basic residues" evidence="2">
    <location>
        <begin position="1"/>
        <end position="11"/>
    </location>
</feature>
<evidence type="ECO:0000313" key="3">
    <source>
        <dbReference type="EMBL" id="EEC18443.1"/>
    </source>
</evidence>
<reference evidence="3 5" key="1">
    <citation type="submission" date="2008-03" db="EMBL/GenBank/DDBJ databases">
        <title>Annotation of Ixodes scapularis.</title>
        <authorList>
            <consortium name="Ixodes scapularis Genome Project Consortium"/>
            <person name="Caler E."/>
            <person name="Hannick L.I."/>
            <person name="Bidwell S."/>
            <person name="Joardar V."/>
            <person name="Thiagarajan M."/>
            <person name="Amedeo P."/>
            <person name="Galinsky K.J."/>
            <person name="Schobel S."/>
            <person name="Inman J."/>
            <person name="Hostetler J."/>
            <person name="Miller J."/>
            <person name="Hammond M."/>
            <person name="Megy K."/>
            <person name="Lawson D."/>
            <person name="Kodira C."/>
            <person name="Sutton G."/>
            <person name="Meyer J."/>
            <person name="Hill C.A."/>
            <person name="Birren B."/>
            <person name="Nene V."/>
            <person name="Collins F."/>
            <person name="Alarcon-Chaidez F."/>
            <person name="Wikel S."/>
            <person name="Strausberg R."/>
        </authorList>
    </citation>
    <scope>NUCLEOTIDE SEQUENCE [LARGE SCALE GENOMIC DNA]</scope>
    <source>
        <strain evidence="5">Wikel</strain>
        <strain evidence="3">Wikel colony</strain>
    </source>
</reference>
<gene>
    <name evidence="3" type="ORF">IscW_ISCW014798</name>
</gene>
<dbReference type="EMBL" id="ABJB010192838">
    <property type="status" value="NOT_ANNOTATED_CDS"/>
    <property type="molecule type" value="Genomic_DNA"/>
</dbReference>
<feature type="region of interest" description="Disordered" evidence="2">
    <location>
        <begin position="1"/>
        <end position="60"/>
    </location>
</feature>
<keyword evidence="6" id="KW-1267">Proteomics identification</keyword>
<accession>B7QHX1</accession>
<keyword evidence="1" id="KW-0175">Coiled coil</keyword>
<dbReference type="EMBL" id="ABJB011129872">
    <property type="status" value="NOT_ANNOTATED_CDS"/>
    <property type="molecule type" value="Genomic_DNA"/>
</dbReference>
<dbReference type="Proteomes" id="UP000001555">
    <property type="component" value="Unassembled WGS sequence"/>
</dbReference>
<dbReference type="HOGENOM" id="CLU_1898563_0_0_1"/>